<sequence>MEFEIDQFVWISSTDVSFIMKTFLSDTNFPFWVGKIEKPPADTPSKSEKTQHFVRLCGTMYCSWMSEETIHHLSDEMFLKTAESNFILKTLVEVIKAGGLIDSKSEPATIKNDESTIALLNPKDVTEVPFISDEGLPDAFPASVLSCEIKHASEKVKHSSEKTTKETPRKRKLTEEESEPKSSPVQNLHRIFSKYFQQNPCHYKFRLIEMIRQPIPLPGTYMLLHPTRKPSFKVPRETRKKIGFIGLGKMGQIIVKNLLQSGYDVSIWNKTEVKCPKFVEDGAQRCWTPSQLVHKCDIIFSCFSDRDVKSSVFLHDGILEGLKNCEQPGTKVYVEMTSIDPSTSREIAEAVMGHGGKYLEAPICCSERLAESGFLLIICCGDLEVFKSCQSYFEAFSSDVLYENKNIGYGSKLRLAVSMLVGNTYASLLDSVAFVKGCSISQNSFLNTLQLIFTSSSFLKAVEESIRAENLSTHILINLQQDLSWALSLADSMNMPLSMTCSANEKILHMINEYHT</sequence>
<dbReference type="PANTHER" id="PTHR43580">
    <property type="entry name" value="OXIDOREDUCTASE GLYR1-RELATED"/>
    <property type="match status" value="1"/>
</dbReference>
<dbReference type="InterPro" id="IPR051265">
    <property type="entry name" value="HIBADH-related_NP60_sf"/>
</dbReference>
<keyword evidence="5" id="KW-1185">Reference proteome</keyword>
<dbReference type="Gene3D" id="1.10.1040.10">
    <property type="entry name" value="N-(1-d-carboxylethyl)-l-norvaline Dehydrogenase, domain 2"/>
    <property type="match status" value="1"/>
</dbReference>
<dbReference type="EMBL" id="BMAV01025943">
    <property type="protein sequence ID" value="GFS46057.1"/>
    <property type="molecule type" value="Genomic_DNA"/>
</dbReference>
<dbReference type="GO" id="GO:0031491">
    <property type="term" value="F:nucleosome binding"/>
    <property type="evidence" value="ECO:0007669"/>
    <property type="project" value="TreeGrafter"/>
</dbReference>
<evidence type="ECO:0000259" key="3">
    <source>
        <dbReference type="Pfam" id="PF03446"/>
    </source>
</evidence>
<dbReference type="InterPro" id="IPR008927">
    <property type="entry name" value="6-PGluconate_DH-like_C_sf"/>
</dbReference>
<gene>
    <name evidence="4" type="primary">AAEL006684</name>
    <name evidence="4" type="ORF">TNIN_49291</name>
</gene>
<comment type="similarity">
    <text evidence="1">Belongs to the HIBADH-related family. NP60 subfamily.</text>
</comment>
<dbReference type="GO" id="GO:0000785">
    <property type="term" value="C:chromatin"/>
    <property type="evidence" value="ECO:0007669"/>
    <property type="project" value="TreeGrafter"/>
</dbReference>
<organism evidence="4 5">
    <name type="scientific">Trichonephila inaurata madagascariensis</name>
    <dbReference type="NCBI Taxonomy" id="2747483"/>
    <lineage>
        <taxon>Eukaryota</taxon>
        <taxon>Metazoa</taxon>
        <taxon>Ecdysozoa</taxon>
        <taxon>Arthropoda</taxon>
        <taxon>Chelicerata</taxon>
        <taxon>Arachnida</taxon>
        <taxon>Araneae</taxon>
        <taxon>Araneomorphae</taxon>
        <taxon>Entelegynae</taxon>
        <taxon>Araneoidea</taxon>
        <taxon>Nephilidae</taxon>
        <taxon>Trichonephila</taxon>
        <taxon>Trichonephila inaurata</taxon>
    </lineage>
</organism>
<dbReference type="OrthoDB" id="6493824at2759"/>
<protein>
    <submittedName>
        <fullName evidence="4">Putative oxidoreductase GLYR1 homolog</fullName>
    </submittedName>
</protein>
<evidence type="ECO:0000256" key="1">
    <source>
        <dbReference type="ARBA" id="ARBA00007598"/>
    </source>
</evidence>
<dbReference type="GO" id="GO:0050661">
    <property type="term" value="F:NADP binding"/>
    <property type="evidence" value="ECO:0007669"/>
    <property type="project" value="InterPro"/>
</dbReference>
<reference evidence="4" key="1">
    <citation type="submission" date="2020-08" db="EMBL/GenBank/DDBJ databases">
        <title>Multicomponent nature underlies the extraordinary mechanical properties of spider dragline silk.</title>
        <authorList>
            <person name="Kono N."/>
            <person name="Nakamura H."/>
            <person name="Mori M."/>
            <person name="Yoshida Y."/>
            <person name="Ohtoshi R."/>
            <person name="Malay A.D."/>
            <person name="Moran D.A.P."/>
            <person name="Tomita M."/>
            <person name="Numata K."/>
            <person name="Arakawa K."/>
        </authorList>
    </citation>
    <scope>NUCLEOTIDE SEQUENCE</scope>
</reference>
<dbReference type="InterPro" id="IPR006115">
    <property type="entry name" value="6PGDH_NADP-bd"/>
</dbReference>
<dbReference type="Pfam" id="PF03446">
    <property type="entry name" value="NAD_binding_2"/>
    <property type="match status" value="1"/>
</dbReference>
<comment type="caution">
    <text evidence="4">The sequence shown here is derived from an EMBL/GenBank/DDBJ whole genome shotgun (WGS) entry which is preliminary data.</text>
</comment>
<dbReference type="PANTHER" id="PTHR43580:SF2">
    <property type="entry name" value="CYTOKINE-LIKE NUCLEAR FACTOR N-PAC"/>
    <property type="match status" value="1"/>
</dbReference>
<evidence type="ECO:0000256" key="2">
    <source>
        <dbReference type="SAM" id="MobiDB-lite"/>
    </source>
</evidence>
<dbReference type="AlphaFoldDB" id="A0A8X6MD89"/>
<dbReference type="SUPFAM" id="SSF48179">
    <property type="entry name" value="6-phosphogluconate dehydrogenase C-terminal domain-like"/>
    <property type="match status" value="1"/>
</dbReference>
<dbReference type="Proteomes" id="UP000886998">
    <property type="component" value="Unassembled WGS sequence"/>
</dbReference>
<name>A0A8X6MD89_9ARAC</name>
<evidence type="ECO:0000313" key="5">
    <source>
        <dbReference type="Proteomes" id="UP000886998"/>
    </source>
</evidence>
<proteinExistence type="inferred from homology"/>
<dbReference type="GO" id="GO:0003677">
    <property type="term" value="F:DNA binding"/>
    <property type="evidence" value="ECO:0007669"/>
    <property type="project" value="TreeGrafter"/>
</dbReference>
<feature type="region of interest" description="Disordered" evidence="2">
    <location>
        <begin position="155"/>
        <end position="185"/>
    </location>
</feature>
<feature type="domain" description="6-phosphogluconate dehydrogenase NADP-binding" evidence="3">
    <location>
        <begin position="241"/>
        <end position="401"/>
    </location>
</feature>
<dbReference type="InterPro" id="IPR013328">
    <property type="entry name" value="6PGD_dom2"/>
</dbReference>
<dbReference type="SUPFAM" id="SSF51735">
    <property type="entry name" value="NAD(P)-binding Rossmann-fold domains"/>
    <property type="match status" value="1"/>
</dbReference>
<feature type="compositionally biased region" description="Basic and acidic residues" evidence="2">
    <location>
        <begin position="155"/>
        <end position="167"/>
    </location>
</feature>
<accession>A0A8X6MD89</accession>
<dbReference type="Gene3D" id="3.40.50.720">
    <property type="entry name" value="NAD(P)-binding Rossmann-like Domain"/>
    <property type="match status" value="1"/>
</dbReference>
<dbReference type="InterPro" id="IPR036291">
    <property type="entry name" value="NAD(P)-bd_dom_sf"/>
</dbReference>
<dbReference type="GO" id="GO:0140673">
    <property type="term" value="P:transcription elongation-coupled chromatin remodeling"/>
    <property type="evidence" value="ECO:0007669"/>
    <property type="project" value="TreeGrafter"/>
</dbReference>
<evidence type="ECO:0000313" key="4">
    <source>
        <dbReference type="EMBL" id="GFS46057.1"/>
    </source>
</evidence>